<organism evidence="1">
    <name type="scientific">Eutreptiella gymnastica</name>
    <dbReference type="NCBI Taxonomy" id="73025"/>
    <lineage>
        <taxon>Eukaryota</taxon>
        <taxon>Discoba</taxon>
        <taxon>Euglenozoa</taxon>
        <taxon>Euglenida</taxon>
        <taxon>Spirocuta</taxon>
        <taxon>Euglenophyceae</taxon>
        <taxon>Eutreptiales</taxon>
        <taxon>Eutreptiaceae</taxon>
        <taxon>Eutreptiella</taxon>
    </lineage>
</organism>
<reference evidence="1" key="1">
    <citation type="submission" date="2021-01" db="EMBL/GenBank/DDBJ databases">
        <authorList>
            <person name="Corre E."/>
            <person name="Pelletier E."/>
            <person name="Niang G."/>
            <person name="Scheremetjew M."/>
            <person name="Finn R."/>
            <person name="Kale V."/>
            <person name="Holt S."/>
            <person name="Cochrane G."/>
            <person name="Meng A."/>
            <person name="Brown T."/>
            <person name="Cohen L."/>
        </authorList>
    </citation>
    <scope>NUCLEOTIDE SEQUENCE</scope>
    <source>
        <strain evidence="1">NIES-381</strain>
    </source>
</reference>
<evidence type="ECO:0000313" key="1">
    <source>
        <dbReference type="EMBL" id="CAD9015291.1"/>
    </source>
</evidence>
<sequence>MAQEVGFGRLRAGGPLCSCDSQGKSHTPHADNHAGALTECQWNGSATRTADTLPHLCGCGWSVQLAAGGSGLEALVLRLPSDGDIRPGMRPQCWRGCGPDRPSQLLLPRVPITIHPSVCLYFLGYSRGVWWLLSLQHPLRPQLLQLLHQKLPQLLP</sequence>
<gene>
    <name evidence="1" type="ORF">EGYM00392_LOCUS26397</name>
</gene>
<dbReference type="AlphaFoldDB" id="A0A7S1NFU0"/>
<proteinExistence type="predicted"/>
<dbReference type="EMBL" id="HBGA01070478">
    <property type="protein sequence ID" value="CAD9015291.1"/>
    <property type="molecule type" value="Transcribed_RNA"/>
</dbReference>
<name>A0A7S1NFU0_9EUGL</name>
<accession>A0A7S1NFU0</accession>
<protein>
    <submittedName>
        <fullName evidence="1">Uncharacterized protein</fullName>
    </submittedName>
</protein>